<evidence type="ECO:0000256" key="1">
    <source>
        <dbReference type="SAM" id="MobiDB-lite"/>
    </source>
</evidence>
<keyword evidence="3" id="KW-1185">Reference proteome</keyword>
<dbReference type="Proteomes" id="UP001556631">
    <property type="component" value="Unassembled WGS sequence"/>
</dbReference>
<dbReference type="Gene3D" id="3.40.50.1820">
    <property type="entry name" value="alpha/beta hydrolase"/>
    <property type="match status" value="1"/>
</dbReference>
<feature type="region of interest" description="Disordered" evidence="1">
    <location>
        <begin position="223"/>
        <end position="243"/>
    </location>
</feature>
<protein>
    <recommendedName>
        <fullName evidence="4">Alpha/beta hydrolase</fullName>
    </recommendedName>
</protein>
<proteinExistence type="predicted"/>
<dbReference type="RefSeq" id="WP_367993812.1">
    <property type="nucleotide sequence ID" value="NZ_JBFPJR010000014.1"/>
</dbReference>
<organism evidence="2 3">
    <name type="scientific">Nocardioides eburneus</name>
    <dbReference type="NCBI Taxonomy" id="3231482"/>
    <lineage>
        <taxon>Bacteria</taxon>
        <taxon>Bacillati</taxon>
        <taxon>Actinomycetota</taxon>
        <taxon>Actinomycetes</taxon>
        <taxon>Propionibacteriales</taxon>
        <taxon>Nocardioidaceae</taxon>
        <taxon>Nocardioides</taxon>
    </lineage>
</organism>
<name>A0ABV3T232_9ACTN</name>
<evidence type="ECO:0000313" key="3">
    <source>
        <dbReference type="Proteomes" id="UP001556631"/>
    </source>
</evidence>
<dbReference type="InterPro" id="IPR029058">
    <property type="entry name" value="AB_hydrolase_fold"/>
</dbReference>
<dbReference type="SUPFAM" id="SSF53474">
    <property type="entry name" value="alpha/beta-Hydrolases"/>
    <property type="match status" value="1"/>
</dbReference>
<accession>A0ABV3T232</accession>
<evidence type="ECO:0000313" key="2">
    <source>
        <dbReference type="EMBL" id="MEX0427949.1"/>
    </source>
</evidence>
<evidence type="ECO:0008006" key="4">
    <source>
        <dbReference type="Google" id="ProtNLM"/>
    </source>
</evidence>
<gene>
    <name evidence="2" type="ORF">AB3X52_09990</name>
</gene>
<dbReference type="EMBL" id="JBFPJR010000014">
    <property type="protein sequence ID" value="MEX0427949.1"/>
    <property type="molecule type" value="Genomic_DNA"/>
</dbReference>
<sequence length="435" mass="44794">MTTPPTPPFDKYDAMLRLADSFDAAGEQVRSWAKLGPEILRDPDVSDSAELSPKTWAVAEEEILAATSGKHGLLNRGVELDADAFVVRATVLTYQWIDELQTAAYKSLGAVAGRAIGYLAPEVELGGSLVSAGLIETDALDRDGVTAYLGELAEEHPELMDHIASGGGLLESLQLRSLLTTGLPQGEDAALAAAGGLRAASVEPFAADIGFAVRDIAGELVSDPAPTSDASPAAPAAPSPADDALAVPRSLEELMTTLEGVTSAVSVHPTASGRYIAYLPGPHAHGAERRLRLVSGDVSSYAAEAARTIEKAVTPGAHVMLVGAAAGGATAAALAAEPPASYNIDQVVTVGAPSAAAPRVPESTRVLSLEDRADPVALLGGLINAGSSHRLTVVYDGTAARDESPYVLGARAADSAPHPELRAELDRIRELGYLA</sequence>
<reference evidence="2 3" key="1">
    <citation type="submission" date="2024-07" db="EMBL/GenBank/DDBJ databases">
        <authorList>
            <person name="Lee S."/>
            <person name="Kang M."/>
        </authorList>
    </citation>
    <scope>NUCLEOTIDE SEQUENCE [LARGE SCALE GENOMIC DNA]</scope>
    <source>
        <strain evidence="2 3">DS6</strain>
    </source>
</reference>
<comment type="caution">
    <text evidence="2">The sequence shown here is derived from an EMBL/GenBank/DDBJ whole genome shotgun (WGS) entry which is preliminary data.</text>
</comment>